<comment type="similarity">
    <text evidence="12 13">Belongs to the DnaG primase family.</text>
</comment>
<dbReference type="AlphaFoldDB" id="A0A6N7XRV1"/>
<keyword evidence="18" id="KW-1185">Reference proteome</keyword>
<dbReference type="GO" id="GO:0005737">
    <property type="term" value="C:cytoplasm"/>
    <property type="evidence" value="ECO:0007669"/>
    <property type="project" value="TreeGrafter"/>
</dbReference>
<dbReference type="Pfam" id="PF10410">
    <property type="entry name" value="DnaB_bind"/>
    <property type="match status" value="1"/>
</dbReference>
<organism evidence="17 18">
    <name type="scientific">Olsenella porci</name>
    <dbReference type="NCBI Taxonomy" id="2652279"/>
    <lineage>
        <taxon>Bacteria</taxon>
        <taxon>Bacillati</taxon>
        <taxon>Actinomycetota</taxon>
        <taxon>Coriobacteriia</taxon>
        <taxon>Coriobacteriales</taxon>
        <taxon>Atopobiaceae</taxon>
        <taxon>Olsenella</taxon>
    </lineage>
</organism>
<dbReference type="InterPro" id="IPR006171">
    <property type="entry name" value="TOPRIM_dom"/>
</dbReference>
<keyword evidence="9" id="KW-0460">Magnesium</keyword>
<feature type="domain" description="Toprim" evidence="16">
    <location>
        <begin position="253"/>
        <end position="331"/>
    </location>
</feature>
<accession>A0A6N7XRV1</accession>
<comment type="cofactor">
    <cofactor evidence="12 13 14">
        <name>Zn(2+)</name>
        <dbReference type="ChEBI" id="CHEBI:29105"/>
    </cofactor>
    <text evidence="12 13 14">Binds 1 zinc ion per monomer.</text>
</comment>
<protein>
    <recommendedName>
        <fullName evidence="12 13">DNA primase</fullName>
        <ecNumber evidence="12">2.7.7.101</ecNumber>
    </recommendedName>
</protein>
<dbReference type="PANTHER" id="PTHR30313">
    <property type="entry name" value="DNA PRIMASE"/>
    <property type="match status" value="1"/>
</dbReference>
<keyword evidence="10 12" id="KW-0238">DNA-binding</keyword>
<evidence type="ECO:0000256" key="8">
    <source>
        <dbReference type="ARBA" id="ARBA00022833"/>
    </source>
</evidence>
<evidence type="ECO:0000313" key="17">
    <source>
        <dbReference type="EMBL" id="MST72131.1"/>
    </source>
</evidence>
<dbReference type="Gene3D" id="3.90.580.10">
    <property type="entry name" value="Zinc finger, CHC2-type domain"/>
    <property type="match status" value="1"/>
</dbReference>
<dbReference type="Pfam" id="PF01807">
    <property type="entry name" value="Zn_ribbon_DnaG"/>
    <property type="match status" value="1"/>
</dbReference>
<evidence type="ECO:0000256" key="2">
    <source>
        <dbReference type="ARBA" id="ARBA00022515"/>
    </source>
</evidence>
<dbReference type="InterPro" id="IPR013264">
    <property type="entry name" value="DNAG_N"/>
</dbReference>
<keyword evidence="8 12" id="KW-0862">Zinc</keyword>
<dbReference type="SUPFAM" id="SSF56731">
    <property type="entry name" value="DNA primase core"/>
    <property type="match status" value="1"/>
</dbReference>
<dbReference type="InterPro" id="IPR002694">
    <property type="entry name" value="Znf_CHC2"/>
</dbReference>
<evidence type="ECO:0000313" key="18">
    <source>
        <dbReference type="Proteomes" id="UP000469325"/>
    </source>
</evidence>
<keyword evidence="4 12" id="KW-0548">Nucleotidyltransferase</keyword>
<dbReference type="PANTHER" id="PTHR30313:SF2">
    <property type="entry name" value="DNA PRIMASE"/>
    <property type="match status" value="1"/>
</dbReference>
<comment type="catalytic activity">
    <reaction evidence="12">
        <text>ssDNA + n NTP = ssDNA/pppN(pN)n-1 hybrid + (n-1) diphosphate.</text>
        <dbReference type="EC" id="2.7.7.101"/>
    </reaction>
</comment>
<evidence type="ECO:0000256" key="3">
    <source>
        <dbReference type="ARBA" id="ARBA00022679"/>
    </source>
</evidence>
<dbReference type="GO" id="GO:0003677">
    <property type="term" value="F:DNA binding"/>
    <property type="evidence" value="ECO:0007669"/>
    <property type="project" value="UniProtKB-KW"/>
</dbReference>
<keyword evidence="5 12" id="KW-0235">DNA replication</keyword>
<evidence type="ECO:0000256" key="5">
    <source>
        <dbReference type="ARBA" id="ARBA00022705"/>
    </source>
</evidence>
<comment type="subunit">
    <text evidence="12">Monomer. Interacts with DnaB.</text>
</comment>
<dbReference type="SMART" id="SM00400">
    <property type="entry name" value="ZnF_CHCC"/>
    <property type="match status" value="1"/>
</dbReference>
<name>A0A6N7XRV1_9ACTN</name>
<dbReference type="EMBL" id="VUNC01000002">
    <property type="protein sequence ID" value="MST72131.1"/>
    <property type="molecule type" value="Genomic_DNA"/>
</dbReference>
<sequence>MTDEDKERVRQASDIVQIVGETVELRQRGRDFWGCCPFHHEKSPSFHVIPSTGFWYCFGCHQGGDVFNYIMKRENLDFPDAIRYLADKEGIELSEERGAARRGPKRSRLVECLTEAESFYSTLLLRGRGEGAEEGRRYLSGRGFGSDVCRRWRLGYAPGHGLLVSHLREAGFSRDEIVSADLALEGRAGLRDRFFDRVMFPIHDEQGRCIAFGGRVMGDSKPKYLNTKDTPVFHKGKHLFAFDRAKDSMVATGTAIVCEGYTDVISMHEAGFTNAVAALGTALTLDHVRLIERFAKDRIVCMFDGDAAGQRAAERAVQYVGKTSVQLLCVVLPGGQDPAEFLAANGADSLREQLAKAVPLMDFVFSKRLSGIDLSVPGRRVAALDQMATLLVPLRDSILLDGYATTLADLLGTSVEEVKRVIRQKPEPAPEAEGERAPTRAKAAPTQGRGTPLSPRDPSRAGMSLSALSKDERMQVIAERELLAVMASNVNAVRAQGDRIASFTWADSRNEAMAWAMLATPEDATPADVVAAAESVVPEAPQLLAGARLEVTSGMGVDEEVAFLLDVIELWSRRREVREIKARLRATSASPGDEEAAELFRSATEVQKRINELSQRVSTVA</sequence>
<evidence type="ECO:0000256" key="1">
    <source>
        <dbReference type="ARBA" id="ARBA00022478"/>
    </source>
</evidence>
<comment type="caution">
    <text evidence="17">The sequence shown here is derived from an EMBL/GenBank/DDBJ whole genome shotgun (WGS) entry which is preliminary data.</text>
</comment>
<comment type="domain">
    <text evidence="12">Contains an N-terminal zinc-binding domain, a central core domain that contains the primase activity, and a C-terminal DnaB-binding domain.</text>
</comment>
<keyword evidence="11 12" id="KW-0804">Transcription</keyword>
<dbReference type="EC" id="2.7.7.101" evidence="12"/>
<dbReference type="InterPro" id="IPR050219">
    <property type="entry name" value="DnaG_primase"/>
</dbReference>
<feature type="compositionally biased region" description="Basic and acidic residues" evidence="15">
    <location>
        <begin position="425"/>
        <end position="438"/>
    </location>
</feature>
<dbReference type="InterPro" id="IPR037068">
    <property type="entry name" value="DNA_primase_core_N_sf"/>
</dbReference>
<keyword evidence="3 12" id="KW-0808">Transferase</keyword>
<dbReference type="Gene3D" id="3.90.980.10">
    <property type="entry name" value="DNA primase, catalytic core, N-terminal domain"/>
    <property type="match status" value="1"/>
</dbReference>
<dbReference type="PIRSF" id="PIRSF002811">
    <property type="entry name" value="DnaG"/>
    <property type="match status" value="1"/>
</dbReference>
<evidence type="ECO:0000256" key="12">
    <source>
        <dbReference type="HAMAP-Rule" id="MF_00974"/>
    </source>
</evidence>
<feature type="region of interest" description="Disordered" evidence="15">
    <location>
        <begin position="425"/>
        <end position="465"/>
    </location>
</feature>
<dbReference type="CDD" id="cd03364">
    <property type="entry name" value="TOPRIM_DnaG_primases"/>
    <property type="match status" value="1"/>
</dbReference>
<dbReference type="PROSITE" id="PS50880">
    <property type="entry name" value="TOPRIM"/>
    <property type="match status" value="1"/>
</dbReference>
<evidence type="ECO:0000256" key="13">
    <source>
        <dbReference type="PIRNR" id="PIRNR002811"/>
    </source>
</evidence>
<dbReference type="SUPFAM" id="SSF57783">
    <property type="entry name" value="Zinc beta-ribbon"/>
    <property type="match status" value="1"/>
</dbReference>
<evidence type="ECO:0000256" key="10">
    <source>
        <dbReference type="ARBA" id="ARBA00023125"/>
    </source>
</evidence>
<dbReference type="FunFam" id="3.90.580.10:FF:000001">
    <property type="entry name" value="DNA primase"/>
    <property type="match status" value="1"/>
</dbReference>
<feature type="zinc finger region" description="CHC2-type" evidence="12 14">
    <location>
        <begin position="36"/>
        <end position="60"/>
    </location>
</feature>
<dbReference type="GO" id="GO:0008270">
    <property type="term" value="F:zinc ion binding"/>
    <property type="evidence" value="ECO:0007669"/>
    <property type="project" value="UniProtKB-UniRule"/>
</dbReference>
<keyword evidence="2 12" id="KW-0639">Primosome</keyword>
<dbReference type="InterPro" id="IPR036977">
    <property type="entry name" value="DNA_primase_Znf_CHC2"/>
</dbReference>
<dbReference type="GO" id="GO:0003899">
    <property type="term" value="F:DNA-directed RNA polymerase activity"/>
    <property type="evidence" value="ECO:0007669"/>
    <property type="project" value="UniProtKB-UniRule"/>
</dbReference>
<keyword evidence="6 12" id="KW-0479">Metal-binding</keyword>
<dbReference type="Pfam" id="PF13155">
    <property type="entry name" value="Toprim_2"/>
    <property type="match status" value="1"/>
</dbReference>
<dbReference type="InterPro" id="IPR034151">
    <property type="entry name" value="TOPRIM_DnaG_bac"/>
</dbReference>
<evidence type="ECO:0000259" key="16">
    <source>
        <dbReference type="PROSITE" id="PS50880"/>
    </source>
</evidence>
<dbReference type="InterPro" id="IPR006295">
    <property type="entry name" value="DNA_primase_DnaG"/>
</dbReference>
<dbReference type="GO" id="GO:1990077">
    <property type="term" value="C:primosome complex"/>
    <property type="evidence" value="ECO:0007669"/>
    <property type="project" value="UniProtKB-KW"/>
</dbReference>
<dbReference type="Proteomes" id="UP000469325">
    <property type="component" value="Unassembled WGS sequence"/>
</dbReference>
<dbReference type="NCBIfam" id="TIGR01391">
    <property type="entry name" value="dnaG"/>
    <property type="match status" value="1"/>
</dbReference>
<dbReference type="InterPro" id="IPR030846">
    <property type="entry name" value="DnaG_bac"/>
</dbReference>
<dbReference type="HAMAP" id="MF_00974">
    <property type="entry name" value="DNA_primase_DnaG"/>
    <property type="match status" value="1"/>
</dbReference>
<evidence type="ECO:0000256" key="7">
    <source>
        <dbReference type="ARBA" id="ARBA00022771"/>
    </source>
</evidence>
<reference evidence="17 18" key="1">
    <citation type="submission" date="2019-08" db="EMBL/GenBank/DDBJ databases">
        <title>In-depth cultivation of the pig gut microbiome towards novel bacterial diversity and tailored functional studies.</title>
        <authorList>
            <person name="Wylensek D."/>
            <person name="Hitch T.C.A."/>
            <person name="Clavel T."/>
        </authorList>
    </citation>
    <scope>NUCLEOTIDE SEQUENCE [LARGE SCALE GENOMIC DNA]</scope>
    <source>
        <strain evidence="17 18">CA-Schmier-601-WT-1</strain>
    </source>
</reference>
<evidence type="ECO:0000256" key="15">
    <source>
        <dbReference type="SAM" id="MobiDB-lite"/>
    </source>
</evidence>
<evidence type="ECO:0000256" key="4">
    <source>
        <dbReference type="ARBA" id="ARBA00022695"/>
    </source>
</evidence>
<evidence type="ECO:0000256" key="6">
    <source>
        <dbReference type="ARBA" id="ARBA00022723"/>
    </source>
</evidence>
<evidence type="ECO:0000256" key="11">
    <source>
        <dbReference type="ARBA" id="ARBA00023163"/>
    </source>
</evidence>
<comment type="function">
    <text evidence="12 13">RNA polymerase that catalyzes the synthesis of short RNA molecules used as primers for DNA polymerase during DNA replication.</text>
</comment>
<dbReference type="Gene3D" id="3.40.1360.10">
    <property type="match status" value="1"/>
</dbReference>
<keyword evidence="1 12" id="KW-0240">DNA-directed RNA polymerase</keyword>
<dbReference type="InterPro" id="IPR019475">
    <property type="entry name" value="DNA_primase_DnaB-bd"/>
</dbReference>
<dbReference type="GO" id="GO:0006269">
    <property type="term" value="P:DNA replication, synthesis of primer"/>
    <property type="evidence" value="ECO:0007669"/>
    <property type="project" value="UniProtKB-UniRule"/>
</dbReference>
<gene>
    <name evidence="12" type="primary">dnaG</name>
    <name evidence="17" type="ORF">FYJ68_03260</name>
</gene>
<keyword evidence="7 12" id="KW-0863">Zinc-finger</keyword>
<evidence type="ECO:0000256" key="9">
    <source>
        <dbReference type="ARBA" id="ARBA00022842"/>
    </source>
</evidence>
<dbReference type="Pfam" id="PF08275">
    <property type="entry name" value="DNAG_N"/>
    <property type="match status" value="1"/>
</dbReference>
<dbReference type="SMART" id="SM00493">
    <property type="entry name" value="TOPRIM"/>
    <property type="match status" value="1"/>
</dbReference>
<dbReference type="GO" id="GO:0000428">
    <property type="term" value="C:DNA-directed RNA polymerase complex"/>
    <property type="evidence" value="ECO:0007669"/>
    <property type="project" value="UniProtKB-KW"/>
</dbReference>
<proteinExistence type="inferred from homology"/>
<evidence type="ECO:0000256" key="14">
    <source>
        <dbReference type="PIRSR" id="PIRSR002811-1"/>
    </source>
</evidence>